<organism evidence="1 2">
    <name type="scientific">Phenylobacterium kunshanense</name>
    <dbReference type="NCBI Taxonomy" id="1445034"/>
    <lineage>
        <taxon>Bacteria</taxon>
        <taxon>Pseudomonadati</taxon>
        <taxon>Pseudomonadota</taxon>
        <taxon>Alphaproteobacteria</taxon>
        <taxon>Caulobacterales</taxon>
        <taxon>Caulobacteraceae</taxon>
        <taxon>Phenylobacterium</taxon>
    </lineage>
</organism>
<keyword evidence="2" id="KW-1185">Reference proteome</keyword>
<dbReference type="Proteomes" id="UP000249524">
    <property type="component" value="Unassembled WGS sequence"/>
</dbReference>
<accession>A0A328BQ16</accession>
<dbReference type="EMBL" id="QFYS01000001">
    <property type="protein sequence ID" value="RAK68765.1"/>
    <property type="molecule type" value="Genomic_DNA"/>
</dbReference>
<dbReference type="RefSeq" id="WP_111274257.1">
    <property type="nucleotide sequence ID" value="NZ_QFYS01000001.1"/>
</dbReference>
<evidence type="ECO:0000313" key="1">
    <source>
        <dbReference type="EMBL" id="RAK68765.1"/>
    </source>
</evidence>
<evidence type="ECO:0000313" key="2">
    <source>
        <dbReference type="Proteomes" id="UP000249524"/>
    </source>
</evidence>
<comment type="caution">
    <text evidence="1">The sequence shown here is derived from an EMBL/GenBank/DDBJ whole genome shotgun (WGS) entry which is preliminary data.</text>
</comment>
<reference evidence="1 2" key="1">
    <citation type="submission" date="2018-05" db="EMBL/GenBank/DDBJ databases">
        <authorList>
            <person name="Lanie J.A."/>
            <person name="Ng W.-L."/>
            <person name="Kazmierczak K.M."/>
            <person name="Andrzejewski T.M."/>
            <person name="Davidsen T.M."/>
            <person name="Wayne K.J."/>
            <person name="Tettelin H."/>
            <person name="Glass J.I."/>
            <person name="Rusch D."/>
            <person name="Podicherti R."/>
            <person name="Tsui H.-C.T."/>
            <person name="Winkler M.E."/>
        </authorList>
    </citation>
    <scope>NUCLEOTIDE SEQUENCE [LARGE SCALE GENOMIC DNA]</scope>
    <source>
        <strain evidence="1 2">BUT-10</strain>
    </source>
</reference>
<protein>
    <submittedName>
        <fullName evidence="1">Uncharacterized protein</fullName>
    </submittedName>
</protein>
<name>A0A328BQ16_9CAUL</name>
<sequence length="101" mass="10740">MGDFTAAEIRAAKRGLTKIQRMYVKDGSAHGDCSIVTIRSLIRKGIFHIEISSPNGKCGFARLTPLGKAVSDALPIEAASPYLQPALRAALTPTPGAPHDR</sequence>
<gene>
    <name evidence="1" type="ORF">DJ019_01780</name>
</gene>
<dbReference type="AlphaFoldDB" id="A0A328BQ16"/>
<proteinExistence type="predicted"/>